<comment type="caution">
    <text evidence="1">The sequence shown here is derived from an EMBL/GenBank/DDBJ whole genome shotgun (WGS) entry which is preliminary data.</text>
</comment>
<proteinExistence type="predicted"/>
<evidence type="ECO:0000313" key="1">
    <source>
        <dbReference type="EMBL" id="KKL76093.1"/>
    </source>
</evidence>
<reference evidence="1" key="1">
    <citation type="journal article" date="2015" name="Nature">
        <title>Complex archaea that bridge the gap between prokaryotes and eukaryotes.</title>
        <authorList>
            <person name="Spang A."/>
            <person name="Saw J.H."/>
            <person name="Jorgensen S.L."/>
            <person name="Zaremba-Niedzwiedzka K."/>
            <person name="Martijn J."/>
            <person name="Lind A.E."/>
            <person name="van Eijk R."/>
            <person name="Schleper C."/>
            <person name="Guy L."/>
            <person name="Ettema T.J."/>
        </authorList>
    </citation>
    <scope>NUCLEOTIDE SEQUENCE</scope>
</reference>
<gene>
    <name evidence="1" type="ORF">LCGC14_2048380</name>
</gene>
<sequence>MGVGFRGSRQCNRNLRTRRDGITMNTKEEVHQELREILEPYMFGGEFPPNLKKVIEQALWPIECSVTPLPPRARTLELYYRFPTDEINTFRRVEVLLTPDEIE</sequence>
<dbReference type="EMBL" id="LAZR01024160">
    <property type="protein sequence ID" value="KKL76093.1"/>
    <property type="molecule type" value="Genomic_DNA"/>
</dbReference>
<dbReference type="AlphaFoldDB" id="A0A0F9EPP8"/>
<organism evidence="1">
    <name type="scientific">marine sediment metagenome</name>
    <dbReference type="NCBI Taxonomy" id="412755"/>
    <lineage>
        <taxon>unclassified sequences</taxon>
        <taxon>metagenomes</taxon>
        <taxon>ecological metagenomes</taxon>
    </lineage>
</organism>
<name>A0A0F9EPP8_9ZZZZ</name>
<protein>
    <submittedName>
        <fullName evidence="1">Uncharacterized protein</fullName>
    </submittedName>
</protein>
<accession>A0A0F9EPP8</accession>